<keyword evidence="2" id="KW-1185">Reference proteome</keyword>
<evidence type="ECO:0000313" key="2">
    <source>
        <dbReference type="Proteomes" id="UP000054010"/>
    </source>
</evidence>
<evidence type="ECO:0008006" key="3">
    <source>
        <dbReference type="Google" id="ProtNLM"/>
    </source>
</evidence>
<dbReference type="AlphaFoldDB" id="E1IEX8"/>
<reference evidence="1 2" key="1">
    <citation type="journal article" date="2011" name="J. Bacteriol.">
        <title>Draft genome sequence of the anoxygenic filamentous phototrophic bacterium Oscillochloris trichoides subsp. DG-6.</title>
        <authorList>
            <person name="Kuznetsov B.B."/>
            <person name="Ivanovsky R.N."/>
            <person name="Keppen O.I."/>
            <person name="Sukhacheva M.V."/>
            <person name="Bumazhkin B.K."/>
            <person name="Patutina E.O."/>
            <person name="Beletsky A.V."/>
            <person name="Mardanov A.V."/>
            <person name="Baslerov R.V."/>
            <person name="Panteleeva A.N."/>
            <person name="Kolganova T.V."/>
            <person name="Ravin N.V."/>
            <person name="Skryabin K.G."/>
        </authorList>
    </citation>
    <scope>NUCLEOTIDE SEQUENCE [LARGE SCALE GENOMIC DNA]</scope>
    <source>
        <strain evidence="1 2">DG-6</strain>
    </source>
</reference>
<dbReference type="HOGENOM" id="CLU_109798_0_0_0"/>
<protein>
    <recommendedName>
        <fullName evidence="3">DUF4276 domain-containing protein</fullName>
    </recommendedName>
</protein>
<proteinExistence type="predicted"/>
<gene>
    <name evidence="1" type="ORF">OSCT_1879</name>
</gene>
<dbReference type="Pfam" id="PF14103">
    <property type="entry name" value="DUF4276"/>
    <property type="match status" value="1"/>
</dbReference>
<dbReference type="OrthoDB" id="283783at2"/>
<dbReference type="STRING" id="765420.OSCT_1879"/>
<evidence type="ECO:0000313" key="1">
    <source>
        <dbReference type="EMBL" id="EFO80275.1"/>
    </source>
</evidence>
<comment type="caution">
    <text evidence="1">The sequence shown here is derived from an EMBL/GenBank/DDBJ whole genome shotgun (WGS) entry which is preliminary data.</text>
</comment>
<name>E1IEX8_9CHLR</name>
<sequence>MYIQFYTEELSAEAALRELLPRILGSEIDFDIHVFQGKTDLLDKLPMRLHALANWMPNDWRIVVVVDRDDDDCLLLKQHLNQIAADAGLTLRNTSVTSQPFQVINRIAVEELEAWFFGDIPALRAAYPRLSDSLGERRQYRDPDAITGGTWEALERELQRMGYHKGGLQKIVLARDVARYMIPERNRSRSFQTFYSALKEIICIE</sequence>
<organism evidence="1 2">
    <name type="scientific">Oscillochloris trichoides DG-6</name>
    <dbReference type="NCBI Taxonomy" id="765420"/>
    <lineage>
        <taxon>Bacteria</taxon>
        <taxon>Bacillati</taxon>
        <taxon>Chloroflexota</taxon>
        <taxon>Chloroflexia</taxon>
        <taxon>Chloroflexales</taxon>
        <taxon>Chloroflexineae</taxon>
        <taxon>Oscillochloridaceae</taxon>
        <taxon>Oscillochloris</taxon>
    </lineage>
</organism>
<dbReference type="eggNOG" id="ENOG502ZYZ6">
    <property type="taxonomic scope" value="Bacteria"/>
</dbReference>
<dbReference type="InterPro" id="IPR025455">
    <property type="entry name" value="DUF4276"/>
</dbReference>
<accession>E1IEX8</accession>
<dbReference type="EMBL" id="ADVR01000077">
    <property type="protein sequence ID" value="EFO80275.1"/>
    <property type="molecule type" value="Genomic_DNA"/>
</dbReference>
<dbReference type="Proteomes" id="UP000054010">
    <property type="component" value="Unassembled WGS sequence"/>
</dbReference>